<keyword evidence="3" id="KW-0804">Transcription</keyword>
<dbReference type="Gene3D" id="1.10.357.10">
    <property type="entry name" value="Tetracycline Repressor, domain 2"/>
    <property type="match status" value="1"/>
</dbReference>
<accession>A0A0S1AWU2</accession>
<dbReference type="Gene3D" id="1.10.10.60">
    <property type="entry name" value="Homeodomain-like"/>
    <property type="match status" value="1"/>
</dbReference>
<evidence type="ECO:0000256" key="4">
    <source>
        <dbReference type="PROSITE-ProRule" id="PRU00335"/>
    </source>
</evidence>
<evidence type="ECO:0000256" key="1">
    <source>
        <dbReference type="ARBA" id="ARBA00023015"/>
    </source>
</evidence>
<dbReference type="GO" id="GO:0003700">
    <property type="term" value="F:DNA-binding transcription factor activity"/>
    <property type="evidence" value="ECO:0007669"/>
    <property type="project" value="TreeGrafter"/>
</dbReference>
<dbReference type="GO" id="GO:0000976">
    <property type="term" value="F:transcription cis-regulatory region binding"/>
    <property type="evidence" value="ECO:0007669"/>
    <property type="project" value="TreeGrafter"/>
</dbReference>
<gene>
    <name evidence="7" type="ORF">AOT14_07910</name>
</gene>
<feature type="domain" description="HTH tetR-type" evidence="6">
    <location>
        <begin position="26"/>
        <end position="86"/>
    </location>
</feature>
<dbReference type="Proteomes" id="UP000061010">
    <property type="component" value="Chromosome"/>
</dbReference>
<dbReference type="PROSITE" id="PS50977">
    <property type="entry name" value="HTH_TETR_2"/>
    <property type="match status" value="1"/>
</dbReference>
<name>A0A0S1AWU2_9GAMM</name>
<evidence type="ECO:0000256" key="3">
    <source>
        <dbReference type="ARBA" id="ARBA00023163"/>
    </source>
</evidence>
<dbReference type="SUPFAM" id="SSF46689">
    <property type="entry name" value="Homeodomain-like"/>
    <property type="match status" value="1"/>
</dbReference>
<dbReference type="InterPro" id="IPR050109">
    <property type="entry name" value="HTH-type_TetR-like_transc_reg"/>
</dbReference>
<feature type="region of interest" description="Disordered" evidence="5">
    <location>
        <begin position="1"/>
        <end position="26"/>
    </location>
</feature>
<dbReference type="Pfam" id="PF14246">
    <property type="entry name" value="TetR_C_7"/>
    <property type="match status" value="1"/>
</dbReference>
<dbReference type="InterPro" id="IPR009057">
    <property type="entry name" value="Homeodomain-like_sf"/>
</dbReference>
<dbReference type="SUPFAM" id="SSF48498">
    <property type="entry name" value="Tetracyclin repressor-like, C-terminal domain"/>
    <property type="match status" value="1"/>
</dbReference>
<dbReference type="InterPro" id="IPR001647">
    <property type="entry name" value="HTH_TetR"/>
</dbReference>
<dbReference type="PANTHER" id="PTHR30055:SF146">
    <property type="entry name" value="HTH-TYPE TRANSCRIPTIONAL DUAL REGULATOR CECR"/>
    <property type="match status" value="1"/>
</dbReference>
<protein>
    <submittedName>
        <fullName evidence="7">TetR-type transcriptional regulator</fullName>
    </submittedName>
</protein>
<reference evidence="7 8" key="1">
    <citation type="journal article" date="2015" name="Genome Announc.">
        <title>Complete Genome Sequencing of Stenotrophomonas acidaminiphila ZAC14D2_NAIMI4_2, a Multidrug-Resistant Strain Isolated from Sediments of a Polluted River in Mexico, Uncovers New Antibiotic Resistance Genes and a Novel Class-II Lasso Peptide Biosynthesis Gene Cluster.</title>
        <authorList>
            <person name="Vinuesa P."/>
            <person name="Ochoa-Sanchez L.E."/>
        </authorList>
    </citation>
    <scope>NUCLEOTIDE SEQUENCE [LARGE SCALE GENOMIC DNA]</scope>
    <source>
        <strain evidence="7 8">ZAC14D2_NAIMI4_2</strain>
    </source>
</reference>
<evidence type="ECO:0000256" key="5">
    <source>
        <dbReference type="SAM" id="MobiDB-lite"/>
    </source>
</evidence>
<keyword evidence="8" id="KW-1185">Reference proteome</keyword>
<sequence>MSSHHPSHPTGKPTPRGAGPGRPKDLGKRAAILETAKEMFIEQGFNGVSMDGIAAGAGVSKLTVYSHFGDKETLFFEAIQAKCVEMMPDELFVTDSEGPLREQLRGIGHAFFALISSDEAIATQRMMMTPETDDRIREMFWQAGPKRTESALAEFLEARTARGELAIDDPRLAARQFFCLIKGELHAHMMCGLCAAPEQPDAEAHIATTVDFFIRAYAPRP</sequence>
<dbReference type="EMBL" id="CP012900">
    <property type="protein sequence ID" value="ALJ27227.1"/>
    <property type="molecule type" value="Genomic_DNA"/>
</dbReference>
<dbReference type="PANTHER" id="PTHR30055">
    <property type="entry name" value="HTH-TYPE TRANSCRIPTIONAL REGULATOR RUTR"/>
    <property type="match status" value="1"/>
</dbReference>
<dbReference type="InterPro" id="IPR036271">
    <property type="entry name" value="Tet_transcr_reg_TetR-rel_C_sf"/>
</dbReference>
<dbReference type="AlphaFoldDB" id="A0A0S1AWU2"/>
<keyword evidence="1" id="KW-0805">Transcription regulation</keyword>
<evidence type="ECO:0000313" key="8">
    <source>
        <dbReference type="Proteomes" id="UP000061010"/>
    </source>
</evidence>
<dbReference type="PATRIC" id="fig|128780.6.peg.803"/>
<dbReference type="RefSeq" id="WP_054663159.1">
    <property type="nucleotide sequence ID" value="NZ_CP125110.1"/>
</dbReference>
<dbReference type="FunFam" id="1.10.10.60:FF:000141">
    <property type="entry name" value="TetR family transcriptional regulator"/>
    <property type="match status" value="1"/>
</dbReference>
<proteinExistence type="predicted"/>
<dbReference type="OrthoDB" id="8535430at2"/>
<evidence type="ECO:0000256" key="2">
    <source>
        <dbReference type="ARBA" id="ARBA00023125"/>
    </source>
</evidence>
<dbReference type="PRINTS" id="PR00455">
    <property type="entry name" value="HTHTETR"/>
</dbReference>
<evidence type="ECO:0000313" key="7">
    <source>
        <dbReference type="EMBL" id="ALJ27227.1"/>
    </source>
</evidence>
<keyword evidence="2 4" id="KW-0238">DNA-binding</keyword>
<evidence type="ECO:0000259" key="6">
    <source>
        <dbReference type="PROSITE" id="PS50977"/>
    </source>
</evidence>
<organism evidence="7 8">
    <name type="scientific">Stenotrophomonas acidaminiphila</name>
    <dbReference type="NCBI Taxonomy" id="128780"/>
    <lineage>
        <taxon>Bacteria</taxon>
        <taxon>Pseudomonadati</taxon>
        <taxon>Pseudomonadota</taxon>
        <taxon>Gammaproteobacteria</taxon>
        <taxon>Lysobacterales</taxon>
        <taxon>Lysobacteraceae</taxon>
        <taxon>Stenotrophomonas</taxon>
    </lineage>
</organism>
<dbReference type="KEGG" id="sacz:AOT14_07910"/>
<dbReference type="Pfam" id="PF00440">
    <property type="entry name" value="TetR_N"/>
    <property type="match status" value="1"/>
</dbReference>
<dbReference type="InterPro" id="IPR039536">
    <property type="entry name" value="TetR_C_Proteobacteria"/>
</dbReference>
<feature type="DNA-binding region" description="H-T-H motif" evidence="4">
    <location>
        <begin position="49"/>
        <end position="68"/>
    </location>
</feature>